<comment type="caution">
    <text evidence="1">The sequence shown here is derived from an EMBL/GenBank/DDBJ whole genome shotgun (WGS) entry which is preliminary data.</text>
</comment>
<reference evidence="1 2" key="1">
    <citation type="submission" date="2019-05" db="EMBL/GenBank/DDBJ databases">
        <title>Another draft genome of Portunus trituberculatus and its Hox gene families provides insights of decapod evolution.</title>
        <authorList>
            <person name="Jeong J.-H."/>
            <person name="Song I."/>
            <person name="Kim S."/>
            <person name="Choi T."/>
            <person name="Kim D."/>
            <person name="Ryu S."/>
            <person name="Kim W."/>
        </authorList>
    </citation>
    <scope>NUCLEOTIDE SEQUENCE [LARGE SCALE GENOMIC DNA]</scope>
    <source>
        <tissue evidence="1">Muscle</tissue>
    </source>
</reference>
<protein>
    <submittedName>
        <fullName evidence="1">Uncharacterized protein</fullName>
    </submittedName>
</protein>
<name>A0A5B7HTC2_PORTR</name>
<gene>
    <name evidence="1" type="ORF">E2C01_067335</name>
</gene>
<dbReference type="EMBL" id="VSRR010035916">
    <property type="protein sequence ID" value="MPC73019.1"/>
    <property type="molecule type" value="Genomic_DNA"/>
</dbReference>
<organism evidence="1 2">
    <name type="scientific">Portunus trituberculatus</name>
    <name type="common">Swimming crab</name>
    <name type="synonym">Neptunus trituberculatus</name>
    <dbReference type="NCBI Taxonomy" id="210409"/>
    <lineage>
        <taxon>Eukaryota</taxon>
        <taxon>Metazoa</taxon>
        <taxon>Ecdysozoa</taxon>
        <taxon>Arthropoda</taxon>
        <taxon>Crustacea</taxon>
        <taxon>Multicrustacea</taxon>
        <taxon>Malacostraca</taxon>
        <taxon>Eumalacostraca</taxon>
        <taxon>Eucarida</taxon>
        <taxon>Decapoda</taxon>
        <taxon>Pleocyemata</taxon>
        <taxon>Brachyura</taxon>
        <taxon>Eubrachyura</taxon>
        <taxon>Portunoidea</taxon>
        <taxon>Portunidae</taxon>
        <taxon>Portuninae</taxon>
        <taxon>Portunus</taxon>
    </lineage>
</organism>
<evidence type="ECO:0000313" key="1">
    <source>
        <dbReference type="EMBL" id="MPC73019.1"/>
    </source>
</evidence>
<sequence length="314" mass="34769">MHGKTMAQVEAAAASSLVPPSLTCPTLLSVWAQRWKCKSAQRCRYCAGNHQSSRCLEKIHAGTTVLPLCCNCRDDNNVNSRVYPVTSSDSLVSHRPPVLLPILLKWCPILPFLHGTVPEQMIPYHGLTCRPCLCQPPRRQHSHPCPAQLSLLNLICSMLHLPHLLLFLFHSLPLCHLQLLHSPLLVDRSHWLAALFGTPTLQANQNATLQRMLKLLTEVSVNVSDSSERVTALQQKQYTATIPERPGLPVHVNQSHPIPGDQPCEPSGLAGWVTVLLPCCSPGYWNLHHGHGTLQQMASPAEQVARLYHRLPPA</sequence>
<proteinExistence type="predicted"/>
<accession>A0A5B7HTC2</accession>
<dbReference type="Proteomes" id="UP000324222">
    <property type="component" value="Unassembled WGS sequence"/>
</dbReference>
<evidence type="ECO:0000313" key="2">
    <source>
        <dbReference type="Proteomes" id="UP000324222"/>
    </source>
</evidence>
<keyword evidence="2" id="KW-1185">Reference proteome</keyword>
<dbReference type="AlphaFoldDB" id="A0A5B7HTC2"/>